<dbReference type="EMBL" id="NIRI02000042">
    <property type="protein sequence ID" value="KAG5450000.1"/>
    <property type="molecule type" value="Genomic_DNA"/>
</dbReference>
<gene>
    <name evidence="1" type="ORF">CSKR_101209</name>
</gene>
<dbReference type="InParanoid" id="A0A419Q8S7"/>
<dbReference type="Proteomes" id="UP000286415">
    <property type="component" value="Unassembled WGS sequence"/>
</dbReference>
<organism evidence="1 2">
    <name type="scientific">Clonorchis sinensis</name>
    <name type="common">Chinese liver fluke</name>
    <dbReference type="NCBI Taxonomy" id="79923"/>
    <lineage>
        <taxon>Eukaryota</taxon>
        <taxon>Metazoa</taxon>
        <taxon>Spiralia</taxon>
        <taxon>Lophotrochozoa</taxon>
        <taxon>Platyhelminthes</taxon>
        <taxon>Trematoda</taxon>
        <taxon>Digenea</taxon>
        <taxon>Opisthorchiida</taxon>
        <taxon>Opisthorchiata</taxon>
        <taxon>Opisthorchiidae</taxon>
        <taxon>Clonorchis</taxon>
    </lineage>
</organism>
<sequence length="111" mass="13181">MAVKLVFTTKLQETPAEQLQTIEQESKSLICILFIKTEYPSSSRTFLLEISWIFIDYHSNFRRFRNKSHFPRDAKRSYEETYYSHTLSVVSTVNVILFTIQCTTSQHFLFK</sequence>
<accession>A0A419Q8S7</accession>
<evidence type="ECO:0000313" key="1">
    <source>
        <dbReference type="EMBL" id="KAG5450000.1"/>
    </source>
</evidence>
<reference evidence="1 2" key="1">
    <citation type="journal article" date="2018" name="Biotechnol. Adv.">
        <title>Improved genomic resources and new bioinformatic workflow for the carcinogenic parasite Clonorchis sinensis: Biotechnological implications.</title>
        <authorList>
            <person name="Wang D."/>
            <person name="Korhonen P.K."/>
            <person name="Gasser R.B."/>
            <person name="Young N.D."/>
        </authorList>
    </citation>
    <scope>NUCLEOTIDE SEQUENCE [LARGE SCALE GENOMIC DNA]</scope>
    <source>
        <strain evidence="1">Cs-k2</strain>
    </source>
</reference>
<proteinExistence type="predicted"/>
<dbReference type="OrthoDB" id="10546860at2759"/>
<name>A0A419Q8S7_CLOSI</name>
<dbReference type="AlphaFoldDB" id="A0A419Q8S7"/>
<reference evidence="1 2" key="2">
    <citation type="journal article" date="2021" name="Genomics">
        <title>High-quality reference genome for Clonorchis sinensis.</title>
        <authorList>
            <person name="Young N.D."/>
            <person name="Stroehlein A.J."/>
            <person name="Kinkar L."/>
            <person name="Wang T."/>
            <person name="Sohn W.M."/>
            <person name="Chang B.C.H."/>
            <person name="Kaur P."/>
            <person name="Weisz D."/>
            <person name="Dudchenko O."/>
            <person name="Aiden E.L."/>
            <person name="Korhonen P.K."/>
            <person name="Gasser R.B."/>
        </authorList>
    </citation>
    <scope>NUCLEOTIDE SEQUENCE [LARGE SCALE GENOMIC DNA]</scope>
    <source>
        <strain evidence="1">Cs-k2</strain>
    </source>
</reference>
<evidence type="ECO:0000313" key="2">
    <source>
        <dbReference type="Proteomes" id="UP000286415"/>
    </source>
</evidence>
<protein>
    <submittedName>
        <fullName evidence="1">Uncharacterized protein</fullName>
    </submittedName>
</protein>
<comment type="caution">
    <text evidence="1">The sequence shown here is derived from an EMBL/GenBank/DDBJ whole genome shotgun (WGS) entry which is preliminary data.</text>
</comment>
<keyword evidence="2" id="KW-1185">Reference proteome</keyword>